<evidence type="ECO:0000256" key="5">
    <source>
        <dbReference type="ARBA" id="ARBA00022741"/>
    </source>
</evidence>
<sequence>MFAARRHVTDLVGVVALAAFVLVGTTVAARGQPAARPLDLPGYGWLVAAALPLPFARRFPVPAFAASAAVALAYHWTPYPEGPVIALPGFALFLLGRVRGPVVGTIAAGVLLLALYLVDGVHRGDWVPDAFLAVAVAAAAAVLAIGAALRAREAAARAAREREAEHTRRLAEEERLRIAREVHDVVSHNLAMINVQAGMAAHVADRQPEQTKEALRNIKAASAVALSDLRSTLAVLRSGAGAAVLPGLAQMGELFDHAQSAGLDVRVHGRPGQLPRAVDGAAYRILQESLTNVVRHANSPSVVDVHFRRPGGRFELVVRDDGMGASPPRIGNGLRGMRERAEALGGGVEAGVTDEGGFQVRAVLPLDRATS</sequence>
<dbReference type="GO" id="GO:0016020">
    <property type="term" value="C:membrane"/>
    <property type="evidence" value="ECO:0007669"/>
    <property type="project" value="InterPro"/>
</dbReference>
<dbReference type="InterPro" id="IPR011712">
    <property type="entry name" value="Sig_transdc_His_kin_sub3_dim/P"/>
</dbReference>
<reference evidence="12" key="1">
    <citation type="submission" date="2016-10" db="EMBL/GenBank/DDBJ databases">
        <authorList>
            <person name="Varghese N."/>
            <person name="Submissions S."/>
        </authorList>
    </citation>
    <scope>NUCLEOTIDE SEQUENCE [LARGE SCALE GENOMIC DNA]</scope>
    <source>
        <strain evidence="12">CGMCC 4.5579</strain>
    </source>
</reference>
<protein>
    <recommendedName>
        <fullName evidence="2">histidine kinase</fullName>
        <ecNumber evidence="2">2.7.13.3</ecNumber>
    </recommendedName>
</protein>
<evidence type="ECO:0000256" key="8">
    <source>
        <dbReference type="ARBA" id="ARBA00023012"/>
    </source>
</evidence>
<dbReference type="PANTHER" id="PTHR24421">
    <property type="entry name" value="NITRATE/NITRITE SENSOR PROTEIN NARX-RELATED"/>
    <property type="match status" value="1"/>
</dbReference>
<evidence type="ECO:0000313" key="12">
    <source>
        <dbReference type="Proteomes" id="UP000198727"/>
    </source>
</evidence>
<dbReference type="InterPro" id="IPR036890">
    <property type="entry name" value="HATPase_C_sf"/>
</dbReference>
<keyword evidence="9" id="KW-0812">Transmembrane</keyword>
<dbReference type="RefSeq" id="WP_243859403.1">
    <property type="nucleotide sequence ID" value="NZ_FOWW01000003.1"/>
</dbReference>
<comment type="catalytic activity">
    <reaction evidence="1">
        <text>ATP + protein L-histidine = ADP + protein N-phospho-L-histidine.</text>
        <dbReference type="EC" id="2.7.13.3"/>
    </reaction>
</comment>
<dbReference type="EMBL" id="FOWW01000003">
    <property type="protein sequence ID" value="SFP88684.1"/>
    <property type="molecule type" value="Genomic_DNA"/>
</dbReference>
<dbReference type="PANTHER" id="PTHR24421:SF10">
    <property type="entry name" value="NITRATE_NITRITE SENSOR PROTEIN NARQ"/>
    <property type="match status" value="1"/>
</dbReference>
<keyword evidence="12" id="KW-1185">Reference proteome</keyword>
<keyword evidence="9" id="KW-0472">Membrane</keyword>
<feature type="domain" description="Histidine kinase/HSP90-like ATPase" evidence="10">
    <location>
        <begin position="277"/>
        <end position="368"/>
    </location>
</feature>
<evidence type="ECO:0000256" key="1">
    <source>
        <dbReference type="ARBA" id="ARBA00000085"/>
    </source>
</evidence>
<proteinExistence type="predicted"/>
<dbReference type="InterPro" id="IPR050482">
    <property type="entry name" value="Sensor_HK_TwoCompSys"/>
</dbReference>
<dbReference type="Pfam" id="PF02518">
    <property type="entry name" value="HATPase_c"/>
    <property type="match status" value="1"/>
</dbReference>
<feature type="transmembrane region" description="Helical" evidence="9">
    <location>
        <begin position="98"/>
        <end position="118"/>
    </location>
</feature>
<dbReference type="STRING" id="587909.SAMN05421810_103745"/>
<dbReference type="InterPro" id="IPR003594">
    <property type="entry name" value="HATPase_dom"/>
</dbReference>
<evidence type="ECO:0000256" key="9">
    <source>
        <dbReference type="SAM" id="Phobius"/>
    </source>
</evidence>
<dbReference type="SUPFAM" id="SSF55874">
    <property type="entry name" value="ATPase domain of HSP90 chaperone/DNA topoisomerase II/histidine kinase"/>
    <property type="match status" value="1"/>
</dbReference>
<name>A0A1I5U082_9PSEU</name>
<dbReference type="Pfam" id="PF07730">
    <property type="entry name" value="HisKA_3"/>
    <property type="match status" value="1"/>
</dbReference>
<dbReference type="CDD" id="cd16917">
    <property type="entry name" value="HATPase_UhpB-NarQ-NarX-like"/>
    <property type="match status" value="1"/>
</dbReference>
<dbReference type="AlphaFoldDB" id="A0A1I5U082"/>
<dbReference type="GO" id="GO:0000155">
    <property type="term" value="F:phosphorelay sensor kinase activity"/>
    <property type="evidence" value="ECO:0007669"/>
    <property type="project" value="InterPro"/>
</dbReference>
<evidence type="ECO:0000259" key="10">
    <source>
        <dbReference type="SMART" id="SM00387"/>
    </source>
</evidence>
<gene>
    <name evidence="11" type="ORF">SAMN05421810_103745</name>
</gene>
<evidence type="ECO:0000256" key="2">
    <source>
        <dbReference type="ARBA" id="ARBA00012438"/>
    </source>
</evidence>
<dbReference type="Proteomes" id="UP000198727">
    <property type="component" value="Unassembled WGS sequence"/>
</dbReference>
<keyword evidence="7" id="KW-0067">ATP-binding</keyword>
<evidence type="ECO:0000256" key="7">
    <source>
        <dbReference type="ARBA" id="ARBA00022840"/>
    </source>
</evidence>
<keyword evidence="6 11" id="KW-0418">Kinase</keyword>
<keyword evidence="4" id="KW-0808">Transferase</keyword>
<evidence type="ECO:0000256" key="6">
    <source>
        <dbReference type="ARBA" id="ARBA00022777"/>
    </source>
</evidence>
<dbReference type="Gene3D" id="3.30.565.10">
    <property type="entry name" value="Histidine kinase-like ATPase, C-terminal domain"/>
    <property type="match status" value="1"/>
</dbReference>
<keyword evidence="8" id="KW-0902">Two-component regulatory system</keyword>
<accession>A0A1I5U082</accession>
<dbReference type="SMART" id="SM00387">
    <property type="entry name" value="HATPase_c"/>
    <property type="match status" value="1"/>
</dbReference>
<dbReference type="EC" id="2.7.13.3" evidence="2"/>
<dbReference type="Gene3D" id="1.20.5.1930">
    <property type="match status" value="1"/>
</dbReference>
<keyword evidence="5" id="KW-0547">Nucleotide-binding</keyword>
<dbReference type="GO" id="GO:0046983">
    <property type="term" value="F:protein dimerization activity"/>
    <property type="evidence" value="ECO:0007669"/>
    <property type="project" value="InterPro"/>
</dbReference>
<evidence type="ECO:0000256" key="3">
    <source>
        <dbReference type="ARBA" id="ARBA00022553"/>
    </source>
</evidence>
<evidence type="ECO:0000313" key="11">
    <source>
        <dbReference type="EMBL" id="SFP88684.1"/>
    </source>
</evidence>
<evidence type="ECO:0000256" key="4">
    <source>
        <dbReference type="ARBA" id="ARBA00022679"/>
    </source>
</evidence>
<organism evidence="11 12">
    <name type="scientific">Amycolatopsis arida</name>
    <dbReference type="NCBI Taxonomy" id="587909"/>
    <lineage>
        <taxon>Bacteria</taxon>
        <taxon>Bacillati</taxon>
        <taxon>Actinomycetota</taxon>
        <taxon>Actinomycetes</taxon>
        <taxon>Pseudonocardiales</taxon>
        <taxon>Pseudonocardiaceae</taxon>
        <taxon>Amycolatopsis</taxon>
    </lineage>
</organism>
<keyword evidence="3" id="KW-0597">Phosphoprotein</keyword>
<dbReference type="GO" id="GO:0005524">
    <property type="term" value="F:ATP binding"/>
    <property type="evidence" value="ECO:0007669"/>
    <property type="project" value="UniProtKB-KW"/>
</dbReference>
<keyword evidence="9" id="KW-1133">Transmembrane helix</keyword>
<feature type="transmembrane region" description="Helical" evidence="9">
    <location>
        <begin position="130"/>
        <end position="149"/>
    </location>
</feature>